<evidence type="ECO:0000259" key="1">
    <source>
        <dbReference type="Pfam" id="PF08818"/>
    </source>
</evidence>
<dbReference type="EMBL" id="FUYS01000001">
    <property type="protein sequence ID" value="SKB27911.1"/>
    <property type="molecule type" value="Genomic_DNA"/>
</dbReference>
<dbReference type="InterPro" id="IPR014922">
    <property type="entry name" value="YdhG-like"/>
</dbReference>
<evidence type="ECO:0000313" key="3">
    <source>
        <dbReference type="Proteomes" id="UP000190541"/>
    </source>
</evidence>
<evidence type="ECO:0000313" key="2">
    <source>
        <dbReference type="EMBL" id="SKB27911.1"/>
    </source>
</evidence>
<keyword evidence="3" id="KW-1185">Reference proteome</keyword>
<name>A0A1T4ZYN0_9SPHI</name>
<dbReference type="Pfam" id="PF08818">
    <property type="entry name" value="DUF1801"/>
    <property type="match status" value="1"/>
</dbReference>
<dbReference type="RefSeq" id="WP_079715380.1">
    <property type="nucleotide sequence ID" value="NZ_FUYS01000001.1"/>
</dbReference>
<organism evidence="2 3">
    <name type="scientific">Parapedobacter luteus</name>
    <dbReference type="NCBI Taxonomy" id="623280"/>
    <lineage>
        <taxon>Bacteria</taxon>
        <taxon>Pseudomonadati</taxon>
        <taxon>Bacteroidota</taxon>
        <taxon>Sphingobacteriia</taxon>
        <taxon>Sphingobacteriales</taxon>
        <taxon>Sphingobacteriaceae</taxon>
        <taxon>Parapedobacter</taxon>
    </lineage>
</organism>
<protein>
    <submittedName>
        <fullName evidence="2">Uncharacterized conserved protein YdhG, YjbR/CyaY-like superfamily, DUF1801 family</fullName>
    </submittedName>
</protein>
<dbReference type="Gene3D" id="3.90.1150.200">
    <property type="match status" value="1"/>
</dbReference>
<dbReference type="STRING" id="623280.SAMN05660226_00310"/>
<accession>A0A1T4ZYN0</accession>
<proteinExistence type="predicted"/>
<dbReference type="OrthoDB" id="115213at2"/>
<dbReference type="SUPFAM" id="SSF159888">
    <property type="entry name" value="YdhG-like"/>
    <property type="match status" value="1"/>
</dbReference>
<sequence>MERKKTSSFNSVDAYLATITDDKQKATLARVRSLIRQAAPDAEETISYQMPTYKYHGTLVYFAAWKNHWGLYPASATIQQAFKDKLADYKQTKGAIQFPWEEPLSETLITQLIKKRVEENIQATRPEATSSE</sequence>
<dbReference type="Proteomes" id="UP000190541">
    <property type="component" value="Unassembled WGS sequence"/>
</dbReference>
<reference evidence="2 3" key="1">
    <citation type="submission" date="2017-02" db="EMBL/GenBank/DDBJ databases">
        <authorList>
            <person name="Peterson S.W."/>
        </authorList>
    </citation>
    <scope>NUCLEOTIDE SEQUENCE [LARGE SCALE GENOMIC DNA]</scope>
    <source>
        <strain evidence="2 3">DSM 22899</strain>
    </source>
</reference>
<gene>
    <name evidence="2" type="ORF">SAMN05660226_00310</name>
</gene>
<dbReference type="AlphaFoldDB" id="A0A1T4ZYN0"/>
<feature type="domain" description="YdhG-like" evidence="1">
    <location>
        <begin position="24"/>
        <end position="117"/>
    </location>
</feature>